<accession>A0A5D2BJF9</accession>
<reference evidence="2 3" key="1">
    <citation type="submission" date="2019-06" db="EMBL/GenBank/DDBJ databases">
        <title>WGS assembly of Gossypium darwinii.</title>
        <authorList>
            <person name="Chen Z.J."/>
            <person name="Sreedasyam A."/>
            <person name="Ando A."/>
            <person name="Song Q."/>
            <person name="De L."/>
            <person name="Hulse-Kemp A."/>
            <person name="Ding M."/>
            <person name="Ye W."/>
            <person name="Kirkbride R."/>
            <person name="Jenkins J."/>
            <person name="Plott C."/>
            <person name="Lovell J."/>
            <person name="Lin Y.-M."/>
            <person name="Vaughn R."/>
            <person name="Liu B."/>
            <person name="Li W."/>
            <person name="Simpson S."/>
            <person name="Scheffler B."/>
            <person name="Saski C."/>
            <person name="Grover C."/>
            <person name="Hu G."/>
            <person name="Conover J."/>
            <person name="Carlson J."/>
            <person name="Shu S."/>
            <person name="Boston L."/>
            <person name="Williams M."/>
            <person name="Peterson D."/>
            <person name="Mcgee K."/>
            <person name="Jones D."/>
            <person name="Wendel J."/>
            <person name="Stelly D."/>
            <person name="Grimwood J."/>
            <person name="Schmutz J."/>
        </authorList>
    </citation>
    <scope>NUCLEOTIDE SEQUENCE [LARGE SCALE GENOMIC DNA]</scope>
    <source>
        <strain evidence="2">1808015.09</strain>
    </source>
</reference>
<evidence type="ECO:0000256" key="1">
    <source>
        <dbReference type="SAM" id="Phobius"/>
    </source>
</evidence>
<protein>
    <submittedName>
        <fullName evidence="2">Uncharacterized protein</fullName>
    </submittedName>
</protein>
<keyword evidence="3" id="KW-1185">Reference proteome</keyword>
<sequence length="99" mass="10892">MAKIEESNIVVGVELEDVGGIVPEFLGFQPNLWAGPKWNVLGFLVQYLLAFGIVFVFGETRWGRGGEGEKIRVGGMVEKRERDGKAVIEGWKMAAPLSL</sequence>
<gene>
    <name evidence="2" type="ORF">ES288_D08G084100v1</name>
</gene>
<feature type="transmembrane region" description="Helical" evidence="1">
    <location>
        <begin position="38"/>
        <end position="57"/>
    </location>
</feature>
<dbReference type="Proteomes" id="UP000323506">
    <property type="component" value="Chromosome D08"/>
</dbReference>
<keyword evidence="1" id="KW-1133">Transmembrane helix</keyword>
<organism evidence="2 3">
    <name type="scientific">Gossypium darwinii</name>
    <name type="common">Darwin's cotton</name>
    <name type="synonym">Gossypium barbadense var. darwinii</name>
    <dbReference type="NCBI Taxonomy" id="34276"/>
    <lineage>
        <taxon>Eukaryota</taxon>
        <taxon>Viridiplantae</taxon>
        <taxon>Streptophyta</taxon>
        <taxon>Embryophyta</taxon>
        <taxon>Tracheophyta</taxon>
        <taxon>Spermatophyta</taxon>
        <taxon>Magnoliopsida</taxon>
        <taxon>eudicotyledons</taxon>
        <taxon>Gunneridae</taxon>
        <taxon>Pentapetalae</taxon>
        <taxon>rosids</taxon>
        <taxon>malvids</taxon>
        <taxon>Malvales</taxon>
        <taxon>Malvaceae</taxon>
        <taxon>Malvoideae</taxon>
        <taxon>Gossypium</taxon>
    </lineage>
</organism>
<evidence type="ECO:0000313" key="2">
    <source>
        <dbReference type="EMBL" id="TYG56698.1"/>
    </source>
</evidence>
<evidence type="ECO:0000313" key="3">
    <source>
        <dbReference type="Proteomes" id="UP000323506"/>
    </source>
</evidence>
<dbReference type="AlphaFoldDB" id="A0A5D2BJF9"/>
<proteinExistence type="predicted"/>
<name>A0A5D2BJF9_GOSDA</name>
<keyword evidence="1" id="KW-0472">Membrane</keyword>
<dbReference type="EMBL" id="CM017708">
    <property type="protein sequence ID" value="TYG56698.1"/>
    <property type="molecule type" value="Genomic_DNA"/>
</dbReference>
<keyword evidence="1" id="KW-0812">Transmembrane</keyword>